<protein>
    <submittedName>
        <fullName evidence="2">Uncharacterized protein</fullName>
    </submittedName>
</protein>
<sequence length="158" mass="17632">MVPAGPATVLGFKRPLRSFSLAVSQLSPTYIEEIMEEFTRAYGDARSSSPASSCSSSETVDLMKTVDCRGSDSSYWDKTEEEDEDDAETQTLFDDPIPAMYHELVRGRNFDSLVEKSLDVASSRSRRARSTKKSTKPSMWKLLLERLQGKAMTGMTKV</sequence>
<feature type="region of interest" description="Disordered" evidence="1">
    <location>
        <begin position="72"/>
        <end position="93"/>
    </location>
</feature>
<comment type="caution">
    <text evidence="2">The sequence shown here is derived from an EMBL/GenBank/DDBJ whole genome shotgun (WGS) entry which is preliminary data.</text>
</comment>
<accession>A0A9W8MD23</accession>
<organism evidence="2 3">
    <name type="scientific">Candolleomyces eurysporus</name>
    <dbReference type="NCBI Taxonomy" id="2828524"/>
    <lineage>
        <taxon>Eukaryota</taxon>
        <taxon>Fungi</taxon>
        <taxon>Dikarya</taxon>
        <taxon>Basidiomycota</taxon>
        <taxon>Agaricomycotina</taxon>
        <taxon>Agaricomycetes</taxon>
        <taxon>Agaricomycetidae</taxon>
        <taxon>Agaricales</taxon>
        <taxon>Agaricineae</taxon>
        <taxon>Psathyrellaceae</taxon>
        <taxon>Candolleomyces</taxon>
    </lineage>
</organism>
<keyword evidence="3" id="KW-1185">Reference proteome</keyword>
<evidence type="ECO:0000256" key="1">
    <source>
        <dbReference type="SAM" id="MobiDB-lite"/>
    </source>
</evidence>
<name>A0A9W8MD23_9AGAR</name>
<evidence type="ECO:0000313" key="2">
    <source>
        <dbReference type="EMBL" id="KAJ2924683.1"/>
    </source>
</evidence>
<gene>
    <name evidence="2" type="ORF">H1R20_g12394</name>
</gene>
<feature type="compositionally biased region" description="Acidic residues" evidence="1">
    <location>
        <begin position="79"/>
        <end position="88"/>
    </location>
</feature>
<feature type="non-terminal residue" evidence="2">
    <location>
        <position position="1"/>
    </location>
</feature>
<dbReference type="Proteomes" id="UP001140091">
    <property type="component" value="Unassembled WGS sequence"/>
</dbReference>
<evidence type="ECO:0000313" key="3">
    <source>
        <dbReference type="Proteomes" id="UP001140091"/>
    </source>
</evidence>
<dbReference type="OrthoDB" id="10355026at2759"/>
<proteinExistence type="predicted"/>
<reference evidence="2" key="1">
    <citation type="submission" date="2022-06" db="EMBL/GenBank/DDBJ databases">
        <title>Genome Sequence of Candolleomyces eurysporus.</title>
        <authorList>
            <person name="Buettner E."/>
        </authorList>
    </citation>
    <scope>NUCLEOTIDE SEQUENCE</scope>
    <source>
        <strain evidence="2">VTCC 930004</strain>
    </source>
</reference>
<dbReference type="EMBL" id="JANBPK010001209">
    <property type="protein sequence ID" value="KAJ2924683.1"/>
    <property type="molecule type" value="Genomic_DNA"/>
</dbReference>
<dbReference type="AlphaFoldDB" id="A0A9W8MD23"/>